<evidence type="ECO:0000256" key="2">
    <source>
        <dbReference type="ARBA" id="ARBA00009594"/>
    </source>
</evidence>
<dbReference type="Proteomes" id="UP000008810">
    <property type="component" value="Chromosome 1"/>
</dbReference>
<gene>
    <name evidence="12" type="ORF">BRADI_1g04460v3</name>
</gene>
<dbReference type="AlphaFoldDB" id="A0A0Q3GQ74"/>
<evidence type="ECO:0000256" key="1">
    <source>
        <dbReference type="ARBA" id="ARBA00004177"/>
    </source>
</evidence>
<evidence type="ECO:0008006" key="15">
    <source>
        <dbReference type="Google" id="ProtNLM"/>
    </source>
</evidence>
<keyword evidence="6 8" id="KW-0175">Coiled coil</keyword>
<dbReference type="SUPFAM" id="SSF54495">
    <property type="entry name" value="UBC-like"/>
    <property type="match status" value="1"/>
</dbReference>
<dbReference type="Gramene" id="KQK12549">
    <property type="protein sequence ID" value="KQK12549"/>
    <property type="gene ID" value="BRADI_1g04460v3"/>
</dbReference>
<feature type="non-terminal residue" evidence="12">
    <location>
        <position position="1"/>
    </location>
</feature>
<evidence type="ECO:0000256" key="8">
    <source>
        <dbReference type="SAM" id="Coils"/>
    </source>
</evidence>
<dbReference type="EMBL" id="CM000880">
    <property type="protein sequence ID" value="KQK12549.1"/>
    <property type="molecule type" value="Genomic_DNA"/>
</dbReference>
<name>A0A0Q3GQ74_BRADI</name>
<feature type="region of interest" description="Disordered" evidence="9">
    <location>
        <begin position="1"/>
        <end position="24"/>
    </location>
</feature>
<dbReference type="PANTHER" id="PTHR23306">
    <property type="entry name" value="TUMOR SUSCEPTIBILITY GENE 101 PROTEIN-RELATED"/>
    <property type="match status" value="1"/>
</dbReference>
<dbReference type="PANTHER" id="PTHR23306:SF23">
    <property type="entry name" value="UEV DOMAIN-CONTAINING PROTEIN"/>
    <property type="match status" value="1"/>
</dbReference>
<feature type="coiled-coil region" evidence="8">
    <location>
        <begin position="244"/>
        <end position="271"/>
    </location>
</feature>
<organism evidence="12">
    <name type="scientific">Brachypodium distachyon</name>
    <name type="common">Purple false brome</name>
    <name type="synonym">Trachynia distachya</name>
    <dbReference type="NCBI Taxonomy" id="15368"/>
    <lineage>
        <taxon>Eukaryota</taxon>
        <taxon>Viridiplantae</taxon>
        <taxon>Streptophyta</taxon>
        <taxon>Embryophyta</taxon>
        <taxon>Tracheophyta</taxon>
        <taxon>Spermatophyta</taxon>
        <taxon>Magnoliopsida</taxon>
        <taxon>Liliopsida</taxon>
        <taxon>Poales</taxon>
        <taxon>Poaceae</taxon>
        <taxon>BOP clade</taxon>
        <taxon>Pooideae</taxon>
        <taxon>Stipodae</taxon>
        <taxon>Brachypodieae</taxon>
        <taxon>Brachypodium</taxon>
    </lineage>
</organism>
<dbReference type="InterPro" id="IPR037202">
    <property type="entry name" value="ESCRT_assembly_dom"/>
</dbReference>
<evidence type="ECO:0000259" key="10">
    <source>
        <dbReference type="PROSITE" id="PS51312"/>
    </source>
</evidence>
<accession>A0A0Q3GQ74</accession>
<keyword evidence="3 7" id="KW-0813">Transport</keyword>
<reference evidence="12 13" key="1">
    <citation type="journal article" date="2010" name="Nature">
        <title>Genome sequencing and analysis of the model grass Brachypodium distachyon.</title>
        <authorList>
            <consortium name="International Brachypodium Initiative"/>
        </authorList>
    </citation>
    <scope>NUCLEOTIDE SEQUENCE [LARGE SCALE GENOMIC DNA]</scope>
    <source>
        <strain evidence="12 13">Bd21</strain>
    </source>
</reference>
<keyword evidence="5 7" id="KW-0653">Protein transport</keyword>
<evidence type="ECO:0000256" key="9">
    <source>
        <dbReference type="SAM" id="MobiDB-lite"/>
    </source>
</evidence>
<dbReference type="ExpressionAtlas" id="A0A0Q3GQ74">
    <property type="expression patterns" value="baseline"/>
</dbReference>
<proteinExistence type="inferred from homology"/>
<comment type="subcellular location">
    <subcellularLocation>
        <location evidence="1">Endosome</location>
    </subcellularLocation>
</comment>
<dbReference type="InterPro" id="IPR016135">
    <property type="entry name" value="UBQ-conjugating_enzyme/RWD"/>
</dbReference>
<reference evidence="12" key="2">
    <citation type="submission" date="2017-06" db="EMBL/GenBank/DDBJ databases">
        <title>WGS assembly of Brachypodium distachyon.</title>
        <authorList>
            <consortium name="The International Brachypodium Initiative"/>
            <person name="Lucas S."/>
            <person name="Harmon-Smith M."/>
            <person name="Lail K."/>
            <person name="Tice H."/>
            <person name="Grimwood J."/>
            <person name="Bruce D."/>
            <person name="Barry K."/>
            <person name="Shu S."/>
            <person name="Lindquist E."/>
            <person name="Wang M."/>
            <person name="Pitluck S."/>
            <person name="Vogel J.P."/>
            <person name="Garvin D.F."/>
            <person name="Mockler T.C."/>
            <person name="Schmutz J."/>
            <person name="Rokhsar D."/>
            <person name="Bevan M.W."/>
        </authorList>
    </citation>
    <scope>NUCLEOTIDE SEQUENCE</scope>
    <source>
        <strain evidence="12">Bd21</strain>
    </source>
</reference>
<keyword evidence="4" id="KW-0967">Endosome</keyword>
<dbReference type="STRING" id="15368.A0A0Q3GQ74"/>
<dbReference type="EnsemblPlants" id="KQK12549">
    <property type="protein sequence ID" value="KQK12549"/>
    <property type="gene ID" value="BRADI_1g04460v3"/>
</dbReference>
<dbReference type="OrthoDB" id="306304at2759"/>
<protein>
    <recommendedName>
        <fullName evidence="15">UEV domain-containing protein</fullName>
    </recommendedName>
</protein>
<evidence type="ECO:0000256" key="7">
    <source>
        <dbReference type="PROSITE-ProRule" id="PRU00644"/>
    </source>
</evidence>
<comment type="similarity">
    <text evidence="2">Belongs to the ubiquitin-conjugating enzyme family. UEV subfamily.</text>
</comment>
<evidence type="ECO:0000256" key="3">
    <source>
        <dbReference type="ARBA" id="ARBA00022448"/>
    </source>
</evidence>
<evidence type="ECO:0000256" key="6">
    <source>
        <dbReference type="ARBA" id="ARBA00023054"/>
    </source>
</evidence>
<evidence type="ECO:0000313" key="13">
    <source>
        <dbReference type="EnsemblPlants" id="KQK12549"/>
    </source>
</evidence>
<dbReference type="InterPro" id="IPR052070">
    <property type="entry name" value="ESCRT-I_UEV_domain"/>
</dbReference>
<dbReference type="Gene3D" id="6.10.140.820">
    <property type="match status" value="1"/>
</dbReference>
<dbReference type="GO" id="GO:0043130">
    <property type="term" value="F:ubiquitin binding"/>
    <property type="evidence" value="ECO:0000318"/>
    <property type="project" value="GO_Central"/>
</dbReference>
<dbReference type="Gene3D" id="3.10.110.10">
    <property type="entry name" value="Ubiquitin Conjugating Enzyme"/>
    <property type="match status" value="1"/>
</dbReference>
<evidence type="ECO:0000313" key="12">
    <source>
        <dbReference type="EMBL" id="KQK12549.1"/>
    </source>
</evidence>
<dbReference type="PROSITE" id="PS51322">
    <property type="entry name" value="UEV"/>
    <property type="match status" value="1"/>
</dbReference>
<dbReference type="Pfam" id="PF09454">
    <property type="entry name" value="Vps23_core"/>
    <property type="match status" value="1"/>
</dbReference>
<reference evidence="13" key="3">
    <citation type="submission" date="2018-08" db="UniProtKB">
        <authorList>
            <consortium name="EnsemblPlants"/>
        </authorList>
    </citation>
    <scope>IDENTIFICATION</scope>
    <source>
        <strain evidence="13">cv. Bd21</strain>
    </source>
</reference>
<dbReference type="InParanoid" id="A0A0Q3GQ74"/>
<evidence type="ECO:0000256" key="5">
    <source>
        <dbReference type="ARBA" id="ARBA00022927"/>
    </source>
</evidence>
<keyword evidence="14" id="KW-1185">Reference proteome</keyword>
<dbReference type="Pfam" id="PF05743">
    <property type="entry name" value="UEV"/>
    <property type="match status" value="1"/>
</dbReference>
<dbReference type="SUPFAM" id="SSF140111">
    <property type="entry name" value="Endosomal sorting complex assembly domain"/>
    <property type="match status" value="1"/>
</dbReference>
<sequence>RSQVFSRRGKNQFREETAPRGCDPMAMAPAAGGTGAHQFLTAALSQRGPSALSYAEDAKWLIRNHLLALADAFPSLRLRAAQPQFTTHNDAGRLLLQAIGTIPILHAGASYNLPAVVWLPERYPRCPPLVFLSPTRGMVVKPHHPLVVDHRRSGSGLIAVDAPCLRSWVFPSSNLLDLVRSLARLFGLDPPLLAAAEEDAAAAEIYRRDAAAMACADADALHAASEAEVDALFAVQAELRLRGRAVADGALREAGEEVEKLERRLQDLTVAAYAMEDWVAGNARTVSAADDGGGDAAGRFRPADVVSRQKLECAAMDLAIEDTIYALDKAVQEGAVPLDGYLRSVRVLAREQFFQRALCSKLCS</sequence>
<dbReference type="PROSITE" id="PS51312">
    <property type="entry name" value="SB"/>
    <property type="match status" value="1"/>
</dbReference>
<dbReference type="GO" id="GO:0015031">
    <property type="term" value="P:protein transport"/>
    <property type="evidence" value="ECO:0007669"/>
    <property type="project" value="UniProtKB-UniRule"/>
</dbReference>
<feature type="domain" description="SB" evidence="10">
    <location>
        <begin position="304"/>
        <end position="364"/>
    </location>
</feature>
<evidence type="ECO:0000313" key="14">
    <source>
        <dbReference type="Proteomes" id="UP000008810"/>
    </source>
</evidence>
<dbReference type="GO" id="GO:0008333">
    <property type="term" value="P:endosome to lysosome transport"/>
    <property type="evidence" value="ECO:0000318"/>
    <property type="project" value="GO_Central"/>
</dbReference>
<dbReference type="CDD" id="cd11685">
    <property type="entry name" value="UEV_TSG101-like"/>
    <property type="match status" value="1"/>
</dbReference>
<dbReference type="InterPro" id="IPR017916">
    <property type="entry name" value="SB_dom"/>
</dbReference>
<dbReference type="InterPro" id="IPR008883">
    <property type="entry name" value="UEV_N"/>
</dbReference>
<evidence type="ECO:0000259" key="11">
    <source>
        <dbReference type="PROSITE" id="PS51322"/>
    </source>
</evidence>
<feature type="domain" description="UEV" evidence="11">
    <location>
        <begin position="43"/>
        <end position="196"/>
    </location>
</feature>
<dbReference type="GO" id="GO:0000813">
    <property type="term" value="C:ESCRT I complex"/>
    <property type="evidence" value="ECO:0000318"/>
    <property type="project" value="GO_Central"/>
</dbReference>
<evidence type="ECO:0000256" key="4">
    <source>
        <dbReference type="ARBA" id="ARBA00022753"/>
    </source>
</evidence>